<evidence type="ECO:0000313" key="4">
    <source>
        <dbReference type="Proteomes" id="UP001153069"/>
    </source>
</evidence>
<feature type="compositionally biased region" description="Basic and acidic residues" evidence="1">
    <location>
        <begin position="29"/>
        <end position="50"/>
    </location>
</feature>
<dbReference type="Proteomes" id="UP001153069">
    <property type="component" value="Unassembled WGS sequence"/>
</dbReference>
<evidence type="ECO:0000259" key="2">
    <source>
        <dbReference type="Pfam" id="PF05368"/>
    </source>
</evidence>
<keyword evidence="4" id="KW-1185">Reference proteome</keyword>
<comment type="caution">
    <text evidence="3">The sequence shown here is derived from an EMBL/GenBank/DDBJ whole genome shotgun (WGS) entry which is preliminary data.</text>
</comment>
<feature type="domain" description="NmrA-like" evidence="2">
    <location>
        <begin position="73"/>
        <end position="147"/>
    </location>
</feature>
<organism evidence="3 4">
    <name type="scientific">Seminavis robusta</name>
    <dbReference type="NCBI Taxonomy" id="568900"/>
    <lineage>
        <taxon>Eukaryota</taxon>
        <taxon>Sar</taxon>
        <taxon>Stramenopiles</taxon>
        <taxon>Ochrophyta</taxon>
        <taxon>Bacillariophyta</taxon>
        <taxon>Bacillariophyceae</taxon>
        <taxon>Bacillariophycidae</taxon>
        <taxon>Naviculales</taxon>
        <taxon>Naviculaceae</taxon>
        <taxon>Seminavis</taxon>
    </lineage>
</organism>
<evidence type="ECO:0000256" key="1">
    <source>
        <dbReference type="SAM" id="MobiDB-lite"/>
    </source>
</evidence>
<dbReference type="OrthoDB" id="47941at2759"/>
<dbReference type="InterPro" id="IPR036291">
    <property type="entry name" value="NAD(P)-bd_dom_sf"/>
</dbReference>
<accession>A0A9N8HFN2</accession>
<evidence type="ECO:0000313" key="3">
    <source>
        <dbReference type="EMBL" id="CAB9508693.1"/>
    </source>
</evidence>
<dbReference type="SUPFAM" id="SSF51735">
    <property type="entry name" value="NAD(P)-binding Rossmann-fold domains"/>
    <property type="match status" value="1"/>
</dbReference>
<dbReference type="PANTHER" id="PTHR15020">
    <property type="entry name" value="FLAVIN REDUCTASE-RELATED"/>
    <property type="match status" value="1"/>
</dbReference>
<feature type="compositionally biased region" description="Acidic residues" evidence="1">
    <location>
        <begin position="53"/>
        <end position="69"/>
    </location>
</feature>
<proteinExistence type="predicted"/>
<dbReference type="Gene3D" id="3.40.50.720">
    <property type="entry name" value="NAD(P)-binding Rossmann-like Domain"/>
    <property type="match status" value="1"/>
</dbReference>
<name>A0A9N8HFN2_9STRA</name>
<dbReference type="InterPro" id="IPR008030">
    <property type="entry name" value="NmrA-like"/>
</dbReference>
<dbReference type="PANTHER" id="PTHR15020:SF50">
    <property type="entry name" value="UPF0659 PROTEIN YMR090W"/>
    <property type="match status" value="1"/>
</dbReference>
<dbReference type="Pfam" id="PF05368">
    <property type="entry name" value="NmrA"/>
    <property type="match status" value="1"/>
</dbReference>
<protein>
    <submittedName>
        <fullName evidence="3">Inherit from NOG: NmrA-like family</fullName>
    </submittedName>
</protein>
<sequence length="311" mass="34867">MVDDECSNLTCSDVEDNVKHTLTSKTRSMSHDSLRVSHHDDEEECRRRSSNDSSDDDDSHCEDDGSDDDDSAETIALFGVDGRTGHHFLRLALDAGYKVRALVTPTTKLEGQAEFEDLHTVFGTVNEHAKIQEVVYSSTYVVCMVGETALANATQSSGGGYPKEYMLQFVKTLFRVMGKQDDPPIKGFLFQATSLAKNQWGELPALSAHIRNYWIRRRTLQYLQDLDGVIQYIHSQSWGADADDDKVAFPYIITRPTSFLRDGRSTKKLQASKSQPGFFPYCNADLAEFTLNALKMPKLYNTCRYVVGDGC</sequence>
<feature type="region of interest" description="Disordered" evidence="1">
    <location>
        <begin position="17"/>
        <end position="69"/>
    </location>
</feature>
<dbReference type="EMBL" id="CAICTM010000355">
    <property type="protein sequence ID" value="CAB9508693.1"/>
    <property type="molecule type" value="Genomic_DNA"/>
</dbReference>
<dbReference type="AlphaFoldDB" id="A0A9N8HFN2"/>
<reference evidence="3" key="1">
    <citation type="submission" date="2020-06" db="EMBL/GenBank/DDBJ databases">
        <authorList>
            <consortium name="Plant Systems Biology data submission"/>
        </authorList>
    </citation>
    <scope>NUCLEOTIDE SEQUENCE</scope>
    <source>
        <strain evidence="3">D6</strain>
    </source>
</reference>
<gene>
    <name evidence="3" type="ORF">SEMRO_356_G125450.1</name>
</gene>